<reference evidence="6 7" key="1">
    <citation type="journal article" date="2012" name="Genome Biol.">
        <title>Genome and low-iron response of an oceanic diatom adapted to chronic iron limitation.</title>
        <authorList>
            <person name="Lommer M."/>
            <person name="Specht M."/>
            <person name="Roy A.S."/>
            <person name="Kraemer L."/>
            <person name="Andreson R."/>
            <person name="Gutowska M.A."/>
            <person name="Wolf J."/>
            <person name="Bergner S.V."/>
            <person name="Schilhabel M.B."/>
            <person name="Klostermeier U.C."/>
            <person name="Beiko R.G."/>
            <person name="Rosenstiel P."/>
            <person name="Hippler M."/>
            <person name="Laroche J."/>
        </authorList>
    </citation>
    <scope>NUCLEOTIDE SEQUENCE [LARGE SCALE GENOMIC DNA]</scope>
    <source>
        <strain evidence="6 7">CCMP1005</strain>
    </source>
</reference>
<protein>
    <recommendedName>
        <fullName evidence="5">MYND-type domain-containing protein</fullName>
    </recommendedName>
</protein>
<dbReference type="PROSITE" id="PS01360">
    <property type="entry name" value="ZF_MYND_1"/>
    <property type="match status" value="1"/>
</dbReference>
<dbReference type="PANTHER" id="PTHR45011:SF1">
    <property type="entry name" value="DAP3-BINDING CELL DEATH ENHANCER 1"/>
    <property type="match status" value="1"/>
</dbReference>
<evidence type="ECO:0000256" key="2">
    <source>
        <dbReference type="ARBA" id="ARBA00022771"/>
    </source>
</evidence>
<feature type="domain" description="MYND-type" evidence="5">
    <location>
        <begin position="131"/>
        <end position="172"/>
    </location>
</feature>
<dbReference type="SUPFAM" id="SSF144232">
    <property type="entry name" value="HIT/MYND zinc finger-like"/>
    <property type="match status" value="1"/>
</dbReference>
<dbReference type="PANTHER" id="PTHR45011">
    <property type="entry name" value="DAP3-BINDING CELL DEATH ENHANCER 1"/>
    <property type="match status" value="1"/>
</dbReference>
<dbReference type="eggNOG" id="KOG1550">
    <property type="taxonomic scope" value="Eukaryota"/>
</dbReference>
<accession>K0SHV8</accession>
<dbReference type="OrthoDB" id="200229at2759"/>
<keyword evidence="2 4" id="KW-0863">Zinc-finger</keyword>
<organism evidence="6 7">
    <name type="scientific">Thalassiosira oceanica</name>
    <name type="common">Marine diatom</name>
    <dbReference type="NCBI Taxonomy" id="159749"/>
    <lineage>
        <taxon>Eukaryota</taxon>
        <taxon>Sar</taxon>
        <taxon>Stramenopiles</taxon>
        <taxon>Ochrophyta</taxon>
        <taxon>Bacillariophyta</taxon>
        <taxon>Coscinodiscophyceae</taxon>
        <taxon>Thalassiosirophycidae</taxon>
        <taxon>Thalassiosirales</taxon>
        <taxon>Thalassiosiraceae</taxon>
        <taxon>Thalassiosira</taxon>
    </lineage>
</organism>
<evidence type="ECO:0000313" key="6">
    <source>
        <dbReference type="EMBL" id="EJK64965.1"/>
    </source>
</evidence>
<dbReference type="GO" id="GO:0008270">
    <property type="term" value="F:zinc ion binding"/>
    <property type="evidence" value="ECO:0007669"/>
    <property type="project" value="UniProtKB-KW"/>
</dbReference>
<evidence type="ECO:0000256" key="3">
    <source>
        <dbReference type="ARBA" id="ARBA00022833"/>
    </source>
</evidence>
<dbReference type="PROSITE" id="PS50865">
    <property type="entry name" value="ZF_MYND_2"/>
    <property type="match status" value="1"/>
</dbReference>
<dbReference type="EMBL" id="AGNL01016628">
    <property type="protein sequence ID" value="EJK64965.1"/>
    <property type="molecule type" value="Genomic_DNA"/>
</dbReference>
<dbReference type="InterPro" id="IPR052748">
    <property type="entry name" value="ISR_Activator"/>
</dbReference>
<dbReference type="Gene3D" id="1.25.40.10">
    <property type="entry name" value="Tetratricopeptide repeat domain"/>
    <property type="match status" value="1"/>
</dbReference>
<evidence type="ECO:0000259" key="5">
    <source>
        <dbReference type="PROSITE" id="PS50865"/>
    </source>
</evidence>
<keyword evidence="1" id="KW-0479">Metal-binding</keyword>
<dbReference type="Pfam" id="PF08238">
    <property type="entry name" value="Sel1"/>
    <property type="match status" value="3"/>
</dbReference>
<evidence type="ECO:0000313" key="7">
    <source>
        <dbReference type="Proteomes" id="UP000266841"/>
    </source>
</evidence>
<comment type="caution">
    <text evidence="6">The sequence shown here is derived from an EMBL/GenBank/DDBJ whole genome shotgun (WGS) entry which is preliminary data.</text>
</comment>
<dbReference type="InterPro" id="IPR002893">
    <property type="entry name" value="Znf_MYND"/>
</dbReference>
<name>K0SHV8_THAOC</name>
<dbReference type="Proteomes" id="UP000266841">
    <property type="component" value="Unassembled WGS sequence"/>
</dbReference>
<dbReference type="Gene3D" id="6.10.140.2220">
    <property type="match status" value="1"/>
</dbReference>
<dbReference type="Pfam" id="PF01753">
    <property type="entry name" value="zf-MYND"/>
    <property type="match status" value="1"/>
</dbReference>
<dbReference type="InterPro" id="IPR006597">
    <property type="entry name" value="Sel1-like"/>
</dbReference>
<dbReference type="AlphaFoldDB" id="K0SHV8"/>
<evidence type="ECO:0000256" key="1">
    <source>
        <dbReference type="ARBA" id="ARBA00022723"/>
    </source>
</evidence>
<dbReference type="SUPFAM" id="SSF81901">
    <property type="entry name" value="HCP-like"/>
    <property type="match status" value="1"/>
</dbReference>
<gene>
    <name evidence="6" type="ORF">THAOC_14241</name>
</gene>
<proteinExistence type="predicted"/>
<feature type="non-terminal residue" evidence="6">
    <location>
        <position position="1"/>
    </location>
</feature>
<keyword evidence="3" id="KW-0862">Zinc</keyword>
<keyword evidence="7" id="KW-1185">Reference proteome</keyword>
<dbReference type="SMART" id="SM00671">
    <property type="entry name" value="SEL1"/>
    <property type="match status" value="3"/>
</dbReference>
<sequence>GAYLGDPAPPRSYGSPHAAAPRGYVPHLARAKLVNFDRPKQVGIVAPVHAPGIAEEPAVWRVRRCPGRELAQRSYRPGSNLGRGIDLRNQVVPQRRAAGTHSPGGSVGRDREDVRTPMSCTLVATDDETVCANCGLVSSDTVKLKSCTACRLVKYCGVDCQRAHRKQHKKACKQRAAELKDEELYSQGHEKPEGDFCPICALPIPLPMGEHSGFNACCMKRICDGCDLAAQKRGMFDCPFCRTPLPENAGDMISMIQARVLKKDPEAIYYLGLKYFFGELGLQRDIQRAVELWAEAAELGSIQALYNLGLAYDLGDGVQQDMMKAFQFYRRAAMQGHALSRNNLGCIELKKENYDRAVRHFLISAKMGHEDSVEAIKDMLMEGLATKEHYTQALKGYQDAMEEMKSHDRDEAKRLGY</sequence>
<evidence type="ECO:0000256" key="4">
    <source>
        <dbReference type="PROSITE-ProRule" id="PRU00134"/>
    </source>
</evidence>
<dbReference type="InterPro" id="IPR011990">
    <property type="entry name" value="TPR-like_helical_dom_sf"/>
</dbReference>